<feature type="domain" description="Xylanase inhibitor N-terminal" evidence="4">
    <location>
        <begin position="75"/>
        <end position="224"/>
    </location>
</feature>
<dbReference type="Pfam" id="PF14541">
    <property type="entry name" value="TAXi_C"/>
    <property type="match status" value="1"/>
</dbReference>
<gene>
    <name evidence="5" type="ORF">FCM35_KLT09763</name>
</gene>
<dbReference type="InterPro" id="IPR032861">
    <property type="entry name" value="TAXi_N"/>
</dbReference>
<evidence type="ECO:0000313" key="6">
    <source>
        <dbReference type="Proteomes" id="UP000623129"/>
    </source>
</evidence>
<dbReference type="EMBL" id="SWLB01000002">
    <property type="protein sequence ID" value="KAF3340919.1"/>
    <property type="molecule type" value="Genomic_DNA"/>
</dbReference>
<feature type="domain" description="Xylanase inhibitor C-terminal" evidence="3">
    <location>
        <begin position="257"/>
        <end position="413"/>
    </location>
</feature>
<dbReference type="InterPro" id="IPR021109">
    <property type="entry name" value="Peptidase_aspartic_dom_sf"/>
</dbReference>
<evidence type="ECO:0000259" key="3">
    <source>
        <dbReference type="Pfam" id="PF14541"/>
    </source>
</evidence>
<dbReference type="InterPro" id="IPR032799">
    <property type="entry name" value="TAXi_C"/>
</dbReference>
<proteinExistence type="inferred from homology"/>
<evidence type="ECO:0000256" key="1">
    <source>
        <dbReference type="ARBA" id="ARBA00007447"/>
    </source>
</evidence>
<dbReference type="SUPFAM" id="SSF50630">
    <property type="entry name" value="Acid proteases"/>
    <property type="match status" value="1"/>
</dbReference>
<dbReference type="GO" id="GO:0004190">
    <property type="term" value="F:aspartic-type endopeptidase activity"/>
    <property type="evidence" value="ECO:0007669"/>
    <property type="project" value="InterPro"/>
</dbReference>
<reference evidence="5" key="1">
    <citation type="submission" date="2020-01" db="EMBL/GenBank/DDBJ databases">
        <title>Genome sequence of Kobresia littledalei, the first chromosome-level genome in the family Cyperaceae.</title>
        <authorList>
            <person name="Qu G."/>
        </authorList>
    </citation>
    <scope>NUCLEOTIDE SEQUENCE</scope>
    <source>
        <strain evidence="5">C.B.Clarke</strain>
        <tissue evidence="5">Leaf</tissue>
    </source>
</reference>
<dbReference type="Proteomes" id="UP000623129">
    <property type="component" value="Unassembled WGS sequence"/>
</dbReference>
<dbReference type="OrthoDB" id="1258937at2759"/>
<protein>
    <submittedName>
        <fullName evidence="5">Basic 7S globulin 2-like protein</fullName>
    </submittedName>
</protein>
<feature type="signal peptide" evidence="2">
    <location>
        <begin position="1"/>
        <end position="29"/>
    </location>
</feature>
<accession>A0A833W2E9</accession>
<name>A0A833W2E9_9POAL</name>
<dbReference type="PANTHER" id="PTHR47965">
    <property type="entry name" value="ASPARTYL PROTEASE-RELATED"/>
    <property type="match status" value="1"/>
</dbReference>
<dbReference type="AlphaFoldDB" id="A0A833W2E9"/>
<sequence length="433" mass="46930">MTQQPHPFPLTLILFGITLLTSLLPLTLGKQPAVNALVAPITKDSCTSLYTIALNSTKQYLIDLTSPFVLGPCPPDYTLVHCTAPICYDANHRSDCPIINAYRPPGFCRCMASMRHPITGACFSGNETVIRIYIASTDGRNPTSLVSADYVNICAPDNALTGLPRGAVGIAGFGRTSLVSLPARLAWDVSIRSNENLVVNPSFYNRFVLCLPSTTNTPGVAFFGANPYYLLPSYLPDISNSLTYTTLLQSPNYSDVAYYLNVKGLAVNGMSVSLPTYELTFDSSGRGGVKLSTTIPYTTMKTSIYKPFIEAYKTATNWIPHKPSVKPFELCFDTRDLGSTRVGYGVPPIDIMLNDGKNWTIFGANSLKDVKANTACLAFVDGGENEIPAITLGGFQMEDSFLLFDVPNSTLGFIPTLRGLQTTCSNFNFTSGV</sequence>
<dbReference type="GO" id="GO:0006508">
    <property type="term" value="P:proteolysis"/>
    <property type="evidence" value="ECO:0007669"/>
    <property type="project" value="InterPro"/>
</dbReference>
<keyword evidence="2" id="KW-0732">Signal</keyword>
<dbReference type="Gene3D" id="2.40.70.10">
    <property type="entry name" value="Acid Proteases"/>
    <property type="match status" value="2"/>
</dbReference>
<dbReference type="PANTHER" id="PTHR47965:SF63">
    <property type="entry name" value="OS01G0937200 PROTEIN"/>
    <property type="match status" value="1"/>
</dbReference>
<dbReference type="Pfam" id="PF14543">
    <property type="entry name" value="TAXi_N"/>
    <property type="match status" value="1"/>
</dbReference>
<evidence type="ECO:0000313" key="5">
    <source>
        <dbReference type="EMBL" id="KAF3340919.1"/>
    </source>
</evidence>
<feature type="chain" id="PRO_5032331046" evidence="2">
    <location>
        <begin position="30"/>
        <end position="433"/>
    </location>
</feature>
<evidence type="ECO:0000259" key="4">
    <source>
        <dbReference type="Pfam" id="PF14543"/>
    </source>
</evidence>
<organism evidence="5 6">
    <name type="scientific">Carex littledalei</name>
    <dbReference type="NCBI Taxonomy" id="544730"/>
    <lineage>
        <taxon>Eukaryota</taxon>
        <taxon>Viridiplantae</taxon>
        <taxon>Streptophyta</taxon>
        <taxon>Embryophyta</taxon>
        <taxon>Tracheophyta</taxon>
        <taxon>Spermatophyta</taxon>
        <taxon>Magnoliopsida</taxon>
        <taxon>Liliopsida</taxon>
        <taxon>Poales</taxon>
        <taxon>Cyperaceae</taxon>
        <taxon>Cyperoideae</taxon>
        <taxon>Cariceae</taxon>
        <taxon>Carex</taxon>
        <taxon>Carex subgen. Euthyceras</taxon>
    </lineage>
</organism>
<keyword evidence="6" id="KW-1185">Reference proteome</keyword>
<dbReference type="InterPro" id="IPR001461">
    <property type="entry name" value="Aspartic_peptidase_A1"/>
</dbReference>
<comment type="caution">
    <text evidence="5">The sequence shown here is derived from an EMBL/GenBank/DDBJ whole genome shotgun (WGS) entry which is preliminary data.</text>
</comment>
<evidence type="ECO:0000256" key="2">
    <source>
        <dbReference type="SAM" id="SignalP"/>
    </source>
</evidence>
<comment type="similarity">
    <text evidence="1">Belongs to the peptidase A1 family.</text>
</comment>